<evidence type="ECO:0000313" key="3">
    <source>
        <dbReference type="Proteomes" id="UP000466997"/>
    </source>
</evidence>
<organism evidence="2 3">
    <name type="scientific">Mycobacterium novum</name>
    <dbReference type="NCBI Taxonomy" id="2492438"/>
    <lineage>
        <taxon>Bacteria</taxon>
        <taxon>Bacillati</taxon>
        <taxon>Actinomycetota</taxon>
        <taxon>Actinomycetes</taxon>
        <taxon>Mycobacteriales</taxon>
        <taxon>Mycobacteriaceae</taxon>
        <taxon>Mycobacterium</taxon>
    </lineage>
</organism>
<proteinExistence type="predicted"/>
<keyword evidence="3" id="KW-1185">Reference proteome</keyword>
<dbReference type="PROSITE" id="PS50902">
    <property type="entry name" value="FLAVODOXIN_LIKE"/>
    <property type="match status" value="1"/>
</dbReference>
<dbReference type="InterPro" id="IPR029039">
    <property type="entry name" value="Flavoprotein-like_sf"/>
</dbReference>
<evidence type="ECO:0000259" key="1">
    <source>
        <dbReference type="PROSITE" id="PS50902"/>
    </source>
</evidence>
<gene>
    <name evidence="2" type="ORF">MNVM_38440</name>
</gene>
<dbReference type="GO" id="GO:0010181">
    <property type="term" value="F:FMN binding"/>
    <property type="evidence" value="ECO:0007669"/>
    <property type="project" value="InterPro"/>
</dbReference>
<feature type="domain" description="Flavodoxin-like" evidence="1">
    <location>
        <begin position="21"/>
        <end position="226"/>
    </location>
</feature>
<dbReference type="EMBL" id="AP022562">
    <property type="protein sequence ID" value="BBX14763.1"/>
    <property type="molecule type" value="Genomic_DNA"/>
</dbReference>
<dbReference type="InterPro" id="IPR008254">
    <property type="entry name" value="Flavodoxin/NO_synth"/>
</dbReference>
<dbReference type="AlphaFoldDB" id="A0A7I7JSL1"/>
<dbReference type="RefSeq" id="WP_193465447.1">
    <property type="nucleotide sequence ID" value="NZ_AP022562.1"/>
</dbReference>
<dbReference type="Proteomes" id="UP000466997">
    <property type="component" value="Chromosome"/>
</dbReference>
<dbReference type="Gene3D" id="3.40.50.360">
    <property type="match status" value="1"/>
</dbReference>
<dbReference type="SUPFAM" id="SSF52218">
    <property type="entry name" value="Flavoproteins"/>
    <property type="match status" value="1"/>
</dbReference>
<evidence type="ECO:0000313" key="2">
    <source>
        <dbReference type="EMBL" id="BBX14763.1"/>
    </source>
</evidence>
<protein>
    <recommendedName>
        <fullName evidence="1">Flavodoxin-like domain-containing protein</fullName>
    </recommendedName>
</protein>
<dbReference type="KEGG" id="mnm:MNVM_38440"/>
<sequence>MNREAQMADENTARNGRAPRVLLLYYSYTGQALKVLEAAGEVFAERGCEVTKAGIEFTDPRYAQRFSRFPMRRVWPDMLSVLKAQQQGETGQIRTPDAVRDGDYDLICIGSPTWWKAPAMPIRSFLQTDEARKLLDGKPFAVFTVCREYWQENYAEVCRLGEECGGRYTDEIHFTYPGDPLRSMLSLTSYLGSGRYRKRYLGLRLPPTNVQPEQLDRVRAFAAGLASRLFGK</sequence>
<name>A0A7I7JSL1_9MYCO</name>
<reference evidence="2 3" key="1">
    <citation type="journal article" date="2019" name="Emerg. Microbes Infect.">
        <title>Comprehensive subspecies identification of 175 nontuberculous mycobacteria species based on 7547 genomic profiles.</title>
        <authorList>
            <person name="Matsumoto Y."/>
            <person name="Kinjo T."/>
            <person name="Motooka D."/>
            <person name="Nabeya D."/>
            <person name="Jung N."/>
            <person name="Uechi K."/>
            <person name="Horii T."/>
            <person name="Iida T."/>
            <person name="Fujita J."/>
            <person name="Nakamura S."/>
        </authorList>
    </citation>
    <scope>NUCLEOTIDE SEQUENCE [LARGE SCALE GENOMIC DNA]</scope>
    <source>
        <strain evidence="2 3">JCM 6391</strain>
    </source>
</reference>
<accession>A0A7I7JSL1</accession>